<evidence type="ECO:0000256" key="9">
    <source>
        <dbReference type="ARBA" id="ARBA00023160"/>
    </source>
</evidence>
<dbReference type="InterPro" id="IPR013751">
    <property type="entry name" value="ACP_syn_III_N"/>
</dbReference>
<feature type="active site" evidence="13">
    <location>
        <position position="260"/>
    </location>
</feature>
<dbReference type="EMBL" id="FNAQ01000004">
    <property type="protein sequence ID" value="SDE14948.1"/>
    <property type="molecule type" value="Genomic_DNA"/>
</dbReference>
<evidence type="ECO:0000256" key="2">
    <source>
        <dbReference type="ARBA" id="ARBA00008642"/>
    </source>
</evidence>
<keyword evidence="6 13" id="KW-0808">Transferase</keyword>
<evidence type="ECO:0000256" key="12">
    <source>
        <dbReference type="ARBA" id="ARBA00051096"/>
    </source>
</evidence>
<dbReference type="PANTHER" id="PTHR34069">
    <property type="entry name" value="3-OXOACYL-[ACYL-CARRIER-PROTEIN] SYNTHASE 3"/>
    <property type="match status" value="1"/>
</dbReference>
<keyword evidence="11 13" id="KW-0012">Acyltransferase</keyword>
<dbReference type="InterPro" id="IPR016039">
    <property type="entry name" value="Thiolase-like"/>
</dbReference>
<comment type="subunit">
    <text evidence="13">Homodimer.</text>
</comment>
<sequence length="333" mass="36214">MHRGKRIVKRARIIGTGSYLPEKILTNADLETMVDTSDEWITARTGIQQRRIAAENEMTSDLAVFAAEKALQMAGISADQLDLIIVGTITGDFPWPSTACLVQDRLKATRAAAWDVSAACSGFVYALASASKFIESGSARYALVIGAEVLSRVIDWQDRNTCILFGDGAGAVVLEAQDGDFGILSTHLHADGGDWQLLYQPGFGSRHPASVAGIEQRLPFLKMAGNEVFKTAVRSLYDVAIEALETNGLTAADVHLLFPHQANRRILEAVRKRLELREEQMYVNVDFCGNTSGASIPLALDEANRKGLLRQGDILVFDAFGGGFTWGAALVRW</sequence>
<comment type="similarity">
    <text evidence="2 13">Belongs to the thiolase-like superfamily. FabH family.</text>
</comment>
<feature type="domain" description="Beta-ketoacyl-[acyl-carrier-protein] synthase III C-terminal" evidence="14">
    <location>
        <begin position="244"/>
        <end position="333"/>
    </location>
</feature>
<dbReference type="GO" id="GO:0006633">
    <property type="term" value="P:fatty acid biosynthetic process"/>
    <property type="evidence" value="ECO:0007669"/>
    <property type="project" value="UniProtKB-UniRule"/>
</dbReference>
<dbReference type="NCBIfam" id="TIGR00747">
    <property type="entry name" value="fabH"/>
    <property type="match status" value="1"/>
</dbReference>
<evidence type="ECO:0000256" key="7">
    <source>
        <dbReference type="ARBA" id="ARBA00022832"/>
    </source>
</evidence>
<dbReference type="GO" id="GO:0033818">
    <property type="term" value="F:beta-ketoacyl-acyl-carrier-protein synthase III activity"/>
    <property type="evidence" value="ECO:0007669"/>
    <property type="project" value="UniProtKB-UniRule"/>
</dbReference>
<dbReference type="SUPFAM" id="SSF53901">
    <property type="entry name" value="Thiolase-like"/>
    <property type="match status" value="1"/>
</dbReference>
<dbReference type="Proteomes" id="UP000243205">
    <property type="component" value="Unassembled WGS sequence"/>
</dbReference>
<dbReference type="Pfam" id="PF08541">
    <property type="entry name" value="ACP_syn_III_C"/>
    <property type="match status" value="1"/>
</dbReference>
<keyword evidence="8 13" id="KW-0443">Lipid metabolism</keyword>
<comment type="subcellular location">
    <subcellularLocation>
        <location evidence="13">Cytoplasm</location>
    </subcellularLocation>
</comment>
<protein>
    <recommendedName>
        <fullName evidence="3 13">Beta-ketoacyl-[acyl-carrier-protein] synthase III</fullName>
        <shortName evidence="13">Beta-ketoacyl-ACP synthase III</shortName>
        <shortName evidence="13">KAS III</shortName>
        <ecNumber evidence="3 13">2.3.1.180</ecNumber>
    </recommendedName>
    <alternativeName>
        <fullName evidence="13">3-oxoacyl-[acyl-carrier-protein] synthase 3</fullName>
    </alternativeName>
    <alternativeName>
        <fullName evidence="13">3-oxoacyl-[acyl-carrier-protein] synthase III</fullName>
    </alternativeName>
</protein>
<comment type="domain">
    <text evidence="13">The last Arg residue of the ACP-binding site is essential for the weak association between ACP/AcpP and FabH.</text>
</comment>
<reference evidence="17" key="1">
    <citation type="submission" date="2016-10" db="EMBL/GenBank/DDBJ databases">
        <authorList>
            <person name="Varghese N."/>
            <person name="Submissions S."/>
        </authorList>
    </citation>
    <scope>NUCLEOTIDE SEQUENCE [LARGE SCALE GENOMIC DNA]</scope>
    <source>
        <strain evidence="17">DSM 8987</strain>
    </source>
</reference>
<keyword evidence="7 13" id="KW-0276">Fatty acid metabolism</keyword>
<evidence type="ECO:0000256" key="8">
    <source>
        <dbReference type="ARBA" id="ARBA00023098"/>
    </source>
</evidence>
<dbReference type="GO" id="GO:0004315">
    <property type="term" value="F:3-oxoacyl-[acyl-carrier-protein] synthase activity"/>
    <property type="evidence" value="ECO:0007669"/>
    <property type="project" value="InterPro"/>
</dbReference>
<dbReference type="GO" id="GO:0044550">
    <property type="term" value="P:secondary metabolite biosynthetic process"/>
    <property type="evidence" value="ECO:0007669"/>
    <property type="project" value="TreeGrafter"/>
</dbReference>
<dbReference type="UniPathway" id="UPA00094"/>
<organism evidence="16 17">
    <name type="scientific">Desulfuromonas thiophila</name>
    <dbReference type="NCBI Taxonomy" id="57664"/>
    <lineage>
        <taxon>Bacteria</taxon>
        <taxon>Pseudomonadati</taxon>
        <taxon>Thermodesulfobacteriota</taxon>
        <taxon>Desulfuromonadia</taxon>
        <taxon>Desulfuromonadales</taxon>
        <taxon>Desulfuromonadaceae</taxon>
        <taxon>Desulfuromonas</taxon>
    </lineage>
</organism>
<keyword evidence="17" id="KW-1185">Reference proteome</keyword>
<evidence type="ECO:0000259" key="14">
    <source>
        <dbReference type="Pfam" id="PF08541"/>
    </source>
</evidence>
<evidence type="ECO:0000256" key="4">
    <source>
        <dbReference type="ARBA" id="ARBA00022490"/>
    </source>
</evidence>
<dbReference type="PANTHER" id="PTHR34069:SF2">
    <property type="entry name" value="BETA-KETOACYL-[ACYL-CARRIER-PROTEIN] SYNTHASE III"/>
    <property type="match status" value="1"/>
</dbReference>
<evidence type="ECO:0000256" key="6">
    <source>
        <dbReference type="ARBA" id="ARBA00022679"/>
    </source>
</evidence>
<dbReference type="NCBIfam" id="NF006829">
    <property type="entry name" value="PRK09352.1"/>
    <property type="match status" value="1"/>
</dbReference>
<feature type="domain" description="Beta-ketoacyl-[acyl-carrier-protein] synthase III N-terminal" evidence="15">
    <location>
        <begin position="115"/>
        <end position="192"/>
    </location>
</feature>
<keyword evidence="5 13" id="KW-0444">Lipid biosynthesis</keyword>
<comment type="function">
    <text evidence="13">Catalyzes the condensation reaction of fatty acid synthesis by the addition to an acyl acceptor of two carbons from malonyl-ACP. Catalyzes the first condensation reaction which initiates fatty acid synthesis and may therefore play a role in governing the total rate of fatty acid production. Possesses both acetoacetyl-ACP synthase and acetyl transacylase activities. Its substrate specificity determines the biosynthesis of branched-chain and/or straight-chain of fatty acids.</text>
</comment>
<evidence type="ECO:0000256" key="11">
    <source>
        <dbReference type="ARBA" id="ARBA00023315"/>
    </source>
</evidence>
<evidence type="ECO:0000256" key="1">
    <source>
        <dbReference type="ARBA" id="ARBA00005194"/>
    </source>
</evidence>
<dbReference type="FunFam" id="3.40.47.10:FF:000004">
    <property type="entry name" value="3-oxoacyl-[acyl-carrier-protein] synthase 3"/>
    <property type="match status" value="1"/>
</dbReference>
<evidence type="ECO:0000256" key="10">
    <source>
        <dbReference type="ARBA" id="ARBA00023268"/>
    </source>
</evidence>
<name>A0A1G7AJ52_9BACT</name>
<dbReference type="Gene3D" id="3.40.47.10">
    <property type="match status" value="1"/>
</dbReference>
<comment type="catalytic activity">
    <reaction evidence="12">
        <text>malonyl-[ACP] + acetyl-CoA + H(+) = 3-oxobutanoyl-[ACP] + CO2 + CoA</text>
        <dbReference type="Rhea" id="RHEA:12080"/>
        <dbReference type="Rhea" id="RHEA-COMP:9623"/>
        <dbReference type="Rhea" id="RHEA-COMP:9625"/>
        <dbReference type="ChEBI" id="CHEBI:15378"/>
        <dbReference type="ChEBI" id="CHEBI:16526"/>
        <dbReference type="ChEBI" id="CHEBI:57287"/>
        <dbReference type="ChEBI" id="CHEBI:57288"/>
        <dbReference type="ChEBI" id="CHEBI:78449"/>
        <dbReference type="ChEBI" id="CHEBI:78450"/>
        <dbReference type="EC" id="2.3.1.180"/>
    </reaction>
    <physiologicalReaction direction="left-to-right" evidence="12">
        <dbReference type="Rhea" id="RHEA:12081"/>
    </physiologicalReaction>
</comment>
<feature type="region of interest" description="ACP-binding" evidence="13">
    <location>
        <begin position="261"/>
        <end position="265"/>
    </location>
</feature>
<dbReference type="CDD" id="cd00830">
    <property type="entry name" value="KAS_III"/>
    <property type="match status" value="1"/>
</dbReference>
<keyword evidence="9 13" id="KW-0275">Fatty acid biosynthesis</keyword>
<evidence type="ECO:0000259" key="15">
    <source>
        <dbReference type="Pfam" id="PF08545"/>
    </source>
</evidence>
<accession>A0A1G7AJ52</accession>
<evidence type="ECO:0000256" key="5">
    <source>
        <dbReference type="ARBA" id="ARBA00022516"/>
    </source>
</evidence>
<feature type="active site" evidence="13">
    <location>
        <position position="120"/>
    </location>
</feature>
<feature type="active site" evidence="13">
    <location>
        <position position="290"/>
    </location>
</feature>
<evidence type="ECO:0000313" key="16">
    <source>
        <dbReference type="EMBL" id="SDE14948.1"/>
    </source>
</evidence>
<evidence type="ECO:0000313" key="17">
    <source>
        <dbReference type="Proteomes" id="UP000243205"/>
    </source>
</evidence>
<comment type="pathway">
    <text evidence="1 13">Lipid metabolism; fatty acid biosynthesis.</text>
</comment>
<evidence type="ECO:0000256" key="13">
    <source>
        <dbReference type="HAMAP-Rule" id="MF_01815"/>
    </source>
</evidence>
<dbReference type="HAMAP" id="MF_01815">
    <property type="entry name" value="FabH"/>
    <property type="match status" value="1"/>
</dbReference>
<evidence type="ECO:0000256" key="3">
    <source>
        <dbReference type="ARBA" id="ARBA00012333"/>
    </source>
</evidence>
<keyword evidence="4 13" id="KW-0963">Cytoplasm</keyword>
<dbReference type="AlphaFoldDB" id="A0A1G7AJ52"/>
<dbReference type="EC" id="2.3.1.180" evidence="3 13"/>
<dbReference type="InterPro" id="IPR004655">
    <property type="entry name" value="FabH"/>
</dbReference>
<dbReference type="Pfam" id="PF08545">
    <property type="entry name" value="ACP_syn_III"/>
    <property type="match status" value="1"/>
</dbReference>
<gene>
    <name evidence="13" type="primary">fabH</name>
    <name evidence="16" type="ORF">SAMN05661003_10478</name>
</gene>
<dbReference type="STRING" id="57664.SAMN05661003_10478"/>
<dbReference type="GO" id="GO:0005737">
    <property type="term" value="C:cytoplasm"/>
    <property type="evidence" value="ECO:0007669"/>
    <property type="project" value="UniProtKB-SubCell"/>
</dbReference>
<dbReference type="InterPro" id="IPR013747">
    <property type="entry name" value="ACP_syn_III_C"/>
</dbReference>
<keyword evidence="10 13" id="KW-0511">Multifunctional enzyme</keyword>
<proteinExistence type="inferred from homology"/>